<dbReference type="EMBL" id="CACVAV010000023">
    <property type="protein sequence ID" value="CAA6801505.1"/>
    <property type="molecule type" value="Genomic_DNA"/>
</dbReference>
<proteinExistence type="predicted"/>
<evidence type="ECO:0000256" key="2">
    <source>
        <dbReference type="ARBA" id="ARBA00004613"/>
    </source>
</evidence>
<dbReference type="PRINTS" id="PR01021">
    <property type="entry name" value="OMPADOMAIN"/>
</dbReference>
<feature type="compositionally biased region" description="Acidic residues" evidence="9">
    <location>
        <begin position="77"/>
        <end position="88"/>
    </location>
</feature>
<keyword evidence="3" id="KW-0964">Secreted</keyword>
<dbReference type="CDD" id="cd07185">
    <property type="entry name" value="OmpA_C-like"/>
    <property type="match status" value="1"/>
</dbReference>
<feature type="compositionally biased region" description="Acidic residues" evidence="9">
    <location>
        <begin position="25"/>
        <end position="39"/>
    </location>
</feature>
<keyword evidence="4" id="KW-0732">Signal</keyword>
<evidence type="ECO:0000313" key="11">
    <source>
        <dbReference type="EMBL" id="CAA6801505.1"/>
    </source>
</evidence>
<comment type="subcellular location">
    <subcellularLocation>
        <location evidence="1">Cell outer membrane</location>
    </subcellularLocation>
    <subcellularLocation>
        <location evidence="2">Secreted</location>
    </subcellularLocation>
</comment>
<dbReference type="SUPFAM" id="SSF103088">
    <property type="entry name" value="OmpA-like"/>
    <property type="match status" value="1"/>
</dbReference>
<feature type="compositionally biased region" description="Acidic residues" evidence="9">
    <location>
        <begin position="96"/>
        <end position="111"/>
    </location>
</feature>
<dbReference type="Gene3D" id="3.30.1330.60">
    <property type="entry name" value="OmpA-like domain"/>
    <property type="match status" value="1"/>
</dbReference>
<dbReference type="Pfam" id="PF18884">
    <property type="entry name" value="TSP3_bac"/>
    <property type="match status" value="2"/>
</dbReference>
<keyword evidence="7" id="KW-0998">Cell outer membrane</keyword>
<evidence type="ECO:0000256" key="6">
    <source>
        <dbReference type="ARBA" id="ARBA00023136"/>
    </source>
</evidence>
<dbReference type="InterPro" id="IPR006665">
    <property type="entry name" value="OmpA-like"/>
</dbReference>
<keyword evidence="5" id="KW-0106">Calcium</keyword>
<keyword evidence="6 8" id="KW-0472">Membrane</keyword>
<accession>A0A6S6SEU7</accession>
<dbReference type="Pfam" id="PF00691">
    <property type="entry name" value="OmpA"/>
    <property type="match status" value="1"/>
</dbReference>
<evidence type="ECO:0000256" key="1">
    <source>
        <dbReference type="ARBA" id="ARBA00004442"/>
    </source>
</evidence>
<dbReference type="InterPro" id="IPR050330">
    <property type="entry name" value="Bact_OuterMem_StrucFunc"/>
</dbReference>
<dbReference type="InterPro" id="IPR006664">
    <property type="entry name" value="OMP_bac"/>
</dbReference>
<evidence type="ECO:0000256" key="3">
    <source>
        <dbReference type="ARBA" id="ARBA00022525"/>
    </source>
</evidence>
<dbReference type="InterPro" id="IPR036737">
    <property type="entry name" value="OmpA-like_sf"/>
</dbReference>
<name>A0A6S6SEU7_9GAMM</name>
<feature type="compositionally biased region" description="Acidic residues" evidence="9">
    <location>
        <begin position="1"/>
        <end position="13"/>
    </location>
</feature>
<evidence type="ECO:0000256" key="4">
    <source>
        <dbReference type="ARBA" id="ARBA00022729"/>
    </source>
</evidence>
<evidence type="ECO:0000256" key="7">
    <source>
        <dbReference type="ARBA" id="ARBA00023237"/>
    </source>
</evidence>
<feature type="compositionally biased region" description="Basic and acidic residues" evidence="9">
    <location>
        <begin position="317"/>
        <end position="345"/>
    </location>
</feature>
<evidence type="ECO:0000256" key="5">
    <source>
        <dbReference type="ARBA" id="ARBA00022837"/>
    </source>
</evidence>
<sequence length="345" mass="37226">MINALDPDDDGDGDPTSNEAPDPNQDGDPDDAQDVDNDGIPDYLDPATSKMSEDSDGDGISNGREKVLGTNPMLTDSDGDGLSDSIEIEGEKDTDNDGTIDALDPDDDDDGIMTAMENADPDGDGDPKDALDGNGNGIPDYLDTDNTPTELPDQTKSEPEPDTSSKQDEQTKSEEQPAAKSESKADDESEKTEAADDKKPAEDIQEDAEKDTKDDDSSKVTLDTSGNSDNKNSISKARLYFPFRSSEPELADSVAEYFDLIIKQLKDNPDVEIKVTGHTDSVGRGAANRRLGRQRAEQVRDMLVERGAPKSQITVDSKGEGEPIADNKTDAGRKKNRRVELEQVE</sequence>
<reference evidence="11" key="1">
    <citation type="submission" date="2020-01" db="EMBL/GenBank/DDBJ databases">
        <authorList>
            <person name="Meier V. D."/>
            <person name="Meier V D."/>
        </authorList>
    </citation>
    <scope>NUCLEOTIDE SEQUENCE</scope>
    <source>
        <strain evidence="11">HLG_WM_MAG_08</strain>
    </source>
</reference>
<feature type="region of interest" description="Disordered" evidence="9">
    <location>
        <begin position="1"/>
        <end position="235"/>
    </location>
</feature>
<feature type="compositionally biased region" description="Polar residues" evidence="9">
    <location>
        <begin position="226"/>
        <end position="235"/>
    </location>
</feature>
<evidence type="ECO:0000256" key="8">
    <source>
        <dbReference type="PROSITE-ProRule" id="PRU00473"/>
    </source>
</evidence>
<dbReference type="GO" id="GO:0009279">
    <property type="term" value="C:cell outer membrane"/>
    <property type="evidence" value="ECO:0007669"/>
    <property type="project" value="UniProtKB-SubCell"/>
</dbReference>
<dbReference type="PANTHER" id="PTHR30329">
    <property type="entry name" value="STATOR ELEMENT OF FLAGELLAR MOTOR COMPLEX"/>
    <property type="match status" value="1"/>
</dbReference>
<gene>
    <name evidence="11" type="ORF">HELGO_WM69377</name>
</gene>
<dbReference type="PRINTS" id="PR01023">
    <property type="entry name" value="NAFLGMOTY"/>
</dbReference>
<dbReference type="AlphaFoldDB" id="A0A6S6SEU7"/>
<organism evidence="11">
    <name type="scientific">uncultured Thiotrichaceae bacterium</name>
    <dbReference type="NCBI Taxonomy" id="298394"/>
    <lineage>
        <taxon>Bacteria</taxon>
        <taxon>Pseudomonadati</taxon>
        <taxon>Pseudomonadota</taxon>
        <taxon>Gammaproteobacteria</taxon>
        <taxon>Thiotrichales</taxon>
        <taxon>Thiotrichaceae</taxon>
        <taxon>environmental samples</taxon>
    </lineage>
</organism>
<feature type="compositionally biased region" description="Basic and acidic residues" evidence="9">
    <location>
        <begin position="153"/>
        <end position="202"/>
    </location>
</feature>
<evidence type="ECO:0000259" key="10">
    <source>
        <dbReference type="PROSITE" id="PS51123"/>
    </source>
</evidence>
<protein>
    <submittedName>
        <fullName evidence="11">OmpA family protein</fullName>
    </submittedName>
</protein>
<feature type="compositionally biased region" description="Basic and acidic residues" evidence="9">
    <location>
        <begin position="294"/>
        <end position="308"/>
    </location>
</feature>
<evidence type="ECO:0000256" key="9">
    <source>
        <dbReference type="SAM" id="MobiDB-lite"/>
    </source>
</evidence>
<feature type="region of interest" description="Disordered" evidence="9">
    <location>
        <begin position="275"/>
        <end position="345"/>
    </location>
</feature>
<dbReference type="InterPro" id="IPR059100">
    <property type="entry name" value="TSP3_bac"/>
</dbReference>
<dbReference type="PANTHER" id="PTHR30329:SF21">
    <property type="entry name" value="LIPOPROTEIN YIAD-RELATED"/>
    <property type="match status" value="1"/>
</dbReference>
<feature type="domain" description="OmpA-like" evidence="10">
    <location>
        <begin position="228"/>
        <end position="345"/>
    </location>
</feature>
<dbReference type="PROSITE" id="PS51123">
    <property type="entry name" value="OMPA_2"/>
    <property type="match status" value="1"/>
</dbReference>